<evidence type="ECO:0000313" key="4">
    <source>
        <dbReference type="Proteomes" id="UP000027153"/>
    </source>
</evidence>
<dbReference type="EMBL" id="JMIY01000001">
    <property type="protein sequence ID" value="KCZ73005.1"/>
    <property type="molecule type" value="Genomic_DNA"/>
</dbReference>
<dbReference type="PATRIC" id="fig|1392998.3.peg.423"/>
<sequence length="375" mass="42088">MKIAFVYDAVYPWVKGGAEKRIYELGKRLAGQGNEVHIFGIKWWDGADIVVSEGMVLHGVCRPMELYVNGRRSTSEAVIFSVKLLPHLLSERFNVIDVSAFPYFSCFSAKLASILMRTPMVITWHEVWGNYWYEYMGWRGFFGKLVEHLVSKLTSSSIAVSVMTREDLGPLGVRGKNIYIISNGIDPGRIASITPSADECDILFVGRLIREKNVDILIEAVDYLRDKLPDIKCHIIGDGPERERLTGFAGERGLLDNIRFSGFMDYDEVIAHIKSSKVFVLPSSREGFGMVVIEAFACGVPVVTVKSQKNAASLLISRDTGFIVNPDARELCGAIYTLIMDDVLRKKMSISAIYAAQRYDWNNMVNQLTGVYKEL</sequence>
<dbReference type="RefSeq" id="WP_048088215.1">
    <property type="nucleotide sequence ID" value="NZ_JMIY01000001.1"/>
</dbReference>
<dbReference type="OrthoDB" id="132546at2157"/>
<dbReference type="SUPFAM" id="SSF53756">
    <property type="entry name" value="UDP-Glycosyltransferase/glycogen phosphorylase"/>
    <property type="match status" value="1"/>
</dbReference>
<name>A0A062VCN2_9EURY</name>
<dbReference type="Gene3D" id="3.40.50.2000">
    <property type="entry name" value="Glycogen Phosphorylase B"/>
    <property type="match status" value="2"/>
</dbReference>
<reference evidence="3 4" key="1">
    <citation type="journal article" date="2013" name="Nature">
        <title>Anaerobic oxidation of methane coupled to nitrate reduction in a novel archaeal lineage.</title>
        <authorList>
            <person name="Haroon M.F."/>
            <person name="Hu S."/>
            <person name="Shi Y."/>
            <person name="Imelfort M."/>
            <person name="Keller J."/>
            <person name="Hugenholtz P."/>
            <person name="Yuan Z."/>
            <person name="Tyson G.W."/>
        </authorList>
    </citation>
    <scope>NUCLEOTIDE SEQUENCE [LARGE SCALE GENOMIC DNA]</scope>
    <source>
        <strain evidence="3 4">ANME-2d</strain>
    </source>
</reference>
<organism evidence="3 4">
    <name type="scientific">Candidatus Methanoperedens nitratireducens</name>
    <dbReference type="NCBI Taxonomy" id="1392998"/>
    <lineage>
        <taxon>Archaea</taxon>
        <taxon>Methanobacteriati</taxon>
        <taxon>Methanobacteriota</taxon>
        <taxon>Stenosarchaea group</taxon>
        <taxon>Methanomicrobia</taxon>
        <taxon>Methanosarcinales</taxon>
        <taxon>ANME-2 cluster</taxon>
        <taxon>Candidatus Methanoperedentaceae</taxon>
        <taxon>Candidatus Methanoperedens</taxon>
    </lineage>
</organism>
<proteinExistence type="predicted"/>
<feature type="domain" description="Glycosyltransferase subfamily 4-like N-terminal" evidence="2">
    <location>
        <begin position="16"/>
        <end position="188"/>
    </location>
</feature>
<feature type="domain" description="Glycosyl transferase family 1" evidence="1">
    <location>
        <begin position="198"/>
        <end position="350"/>
    </location>
</feature>
<dbReference type="PANTHER" id="PTHR45947">
    <property type="entry name" value="SULFOQUINOVOSYL TRANSFERASE SQD2"/>
    <property type="match status" value="1"/>
</dbReference>
<dbReference type="Pfam" id="PF00534">
    <property type="entry name" value="Glycos_transf_1"/>
    <property type="match status" value="1"/>
</dbReference>
<evidence type="ECO:0000313" key="3">
    <source>
        <dbReference type="EMBL" id="KCZ73005.1"/>
    </source>
</evidence>
<dbReference type="InterPro" id="IPR028098">
    <property type="entry name" value="Glyco_trans_4-like_N"/>
</dbReference>
<dbReference type="AlphaFoldDB" id="A0A062VCN2"/>
<dbReference type="PANTHER" id="PTHR45947:SF3">
    <property type="entry name" value="SULFOQUINOVOSYL TRANSFERASE SQD2"/>
    <property type="match status" value="1"/>
</dbReference>
<protein>
    <submittedName>
        <fullName evidence="3">Glycosyltransferase</fullName>
    </submittedName>
</protein>
<gene>
    <name evidence="3" type="ORF">ANME2D_00064</name>
</gene>
<dbReference type="InterPro" id="IPR001296">
    <property type="entry name" value="Glyco_trans_1"/>
</dbReference>
<dbReference type="GO" id="GO:0016757">
    <property type="term" value="F:glycosyltransferase activity"/>
    <property type="evidence" value="ECO:0007669"/>
    <property type="project" value="InterPro"/>
</dbReference>
<keyword evidence="3" id="KW-0808">Transferase</keyword>
<accession>A0A062VCN2</accession>
<evidence type="ECO:0000259" key="1">
    <source>
        <dbReference type="Pfam" id="PF00534"/>
    </source>
</evidence>
<comment type="caution">
    <text evidence="3">The sequence shown here is derived from an EMBL/GenBank/DDBJ whole genome shotgun (WGS) entry which is preliminary data.</text>
</comment>
<dbReference type="InterPro" id="IPR050194">
    <property type="entry name" value="Glycosyltransferase_grp1"/>
</dbReference>
<evidence type="ECO:0000259" key="2">
    <source>
        <dbReference type="Pfam" id="PF13439"/>
    </source>
</evidence>
<keyword evidence="4" id="KW-1185">Reference proteome</keyword>
<dbReference type="CDD" id="cd03801">
    <property type="entry name" value="GT4_PimA-like"/>
    <property type="match status" value="1"/>
</dbReference>
<dbReference type="Proteomes" id="UP000027153">
    <property type="component" value="Unassembled WGS sequence"/>
</dbReference>
<dbReference type="Pfam" id="PF13439">
    <property type="entry name" value="Glyco_transf_4"/>
    <property type="match status" value="1"/>
</dbReference>